<dbReference type="InterPro" id="IPR050523">
    <property type="entry name" value="AKR_Detox_Biosynth"/>
</dbReference>
<evidence type="ECO:0000256" key="1">
    <source>
        <dbReference type="ARBA" id="ARBA00023002"/>
    </source>
</evidence>
<proteinExistence type="predicted"/>
<evidence type="ECO:0000313" key="4">
    <source>
        <dbReference type="Proteomes" id="UP000298433"/>
    </source>
</evidence>
<name>A0A4V3IIB8_9MICO</name>
<dbReference type="Gene3D" id="3.20.20.100">
    <property type="entry name" value="NADP-dependent oxidoreductase domain"/>
    <property type="match status" value="1"/>
</dbReference>
<dbReference type="CDD" id="cd19086">
    <property type="entry name" value="AKR_AKR11C1"/>
    <property type="match status" value="1"/>
</dbReference>
<dbReference type="InterPro" id="IPR023210">
    <property type="entry name" value="NADP_OxRdtase_dom"/>
</dbReference>
<dbReference type="OrthoDB" id="9768793at2"/>
<dbReference type="InterPro" id="IPR036812">
    <property type="entry name" value="NAD(P)_OxRdtase_dom_sf"/>
</dbReference>
<comment type="caution">
    <text evidence="3">The sequence shown here is derived from an EMBL/GenBank/DDBJ whole genome shotgun (WGS) entry which is preliminary data.</text>
</comment>
<evidence type="ECO:0000259" key="2">
    <source>
        <dbReference type="Pfam" id="PF00248"/>
    </source>
</evidence>
<gene>
    <name evidence="3" type="ORF">E3T23_08110</name>
</gene>
<feature type="domain" description="NADP-dependent oxidoreductase" evidence="2">
    <location>
        <begin position="16"/>
        <end position="323"/>
    </location>
</feature>
<keyword evidence="4" id="KW-1185">Reference proteome</keyword>
<dbReference type="AlphaFoldDB" id="A0A4V3IIB8"/>
<dbReference type="PANTHER" id="PTHR43364">
    <property type="entry name" value="NADH-SPECIFIC METHYLGLYOXAL REDUCTASE-RELATED"/>
    <property type="match status" value="1"/>
</dbReference>
<reference evidence="3 4" key="1">
    <citation type="submission" date="2019-03" db="EMBL/GenBank/DDBJ databases">
        <title>Genomics of glacier-inhabiting Cryobacterium strains.</title>
        <authorList>
            <person name="Liu Q."/>
            <person name="Xin Y.-H."/>
        </authorList>
    </citation>
    <scope>NUCLEOTIDE SEQUENCE [LARGE SCALE GENOMIC DNA]</scope>
    <source>
        <strain evidence="3 4">TMT2-48-2</strain>
    </source>
</reference>
<evidence type="ECO:0000313" key="3">
    <source>
        <dbReference type="EMBL" id="TFC81418.1"/>
    </source>
</evidence>
<dbReference type="EMBL" id="SOGN01000035">
    <property type="protein sequence ID" value="TFC81418.1"/>
    <property type="molecule type" value="Genomic_DNA"/>
</dbReference>
<dbReference type="PANTHER" id="PTHR43364:SF4">
    <property type="entry name" value="NAD(P)-LINKED OXIDOREDUCTASE SUPERFAMILY PROTEIN"/>
    <property type="match status" value="1"/>
</dbReference>
<dbReference type="RefSeq" id="WP_134369847.1">
    <property type="nucleotide sequence ID" value="NZ_SOGN01000035.1"/>
</dbReference>
<protein>
    <submittedName>
        <fullName evidence="3">Aldo/keto reductase</fullName>
    </submittedName>
</protein>
<dbReference type="Pfam" id="PF00248">
    <property type="entry name" value="Aldo_ket_red"/>
    <property type="match status" value="1"/>
</dbReference>
<keyword evidence="1" id="KW-0560">Oxidoreductase</keyword>
<accession>A0A4V3IIB8</accession>
<dbReference type="GO" id="GO:0016491">
    <property type="term" value="F:oxidoreductase activity"/>
    <property type="evidence" value="ECO:0007669"/>
    <property type="project" value="UniProtKB-KW"/>
</dbReference>
<organism evidence="3 4">
    <name type="scientific">Cryobacterium cheniae</name>
    <dbReference type="NCBI Taxonomy" id="1259262"/>
    <lineage>
        <taxon>Bacteria</taxon>
        <taxon>Bacillati</taxon>
        <taxon>Actinomycetota</taxon>
        <taxon>Actinomycetes</taxon>
        <taxon>Micrococcales</taxon>
        <taxon>Microbacteriaceae</taxon>
        <taxon>Cryobacterium</taxon>
    </lineage>
</organism>
<dbReference type="SUPFAM" id="SSF51430">
    <property type="entry name" value="NAD(P)-linked oxidoreductase"/>
    <property type="match status" value="1"/>
</dbReference>
<sequence>MDTRTLGRTGRTVSVIGLGTWQLGADWGDVSESDATAVLAASVDAGVTFFDTADVYGDGRSEQIIGRFLAGSDAAAEITVATKMGRRVDQLAENYTLANFRTWTDRSRTNLGLDTLHLVQLHCPPSDVIASDEVYDALDTLVAEGAIAAYGVSVETCDQALAAITRPGLASVQIILNAFRVKPLEAVVPAARAAGVGIIARVPLASGLLTGKYTRETTFAANDHRNYNRDGSAFDVGETFSGVDYETGLAAAAEFAALVASLPEQSAAEELTPAQAALAWVAQIDGVSSVIPGARSVQQARGNAAAGSVAPLSPAFNEGVQDIYDRMLRDQIHPRW</sequence>
<dbReference type="Proteomes" id="UP000298433">
    <property type="component" value="Unassembled WGS sequence"/>
</dbReference>
<dbReference type="GO" id="GO:0005829">
    <property type="term" value="C:cytosol"/>
    <property type="evidence" value="ECO:0007669"/>
    <property type="project" value="TreeGrafter"/>
</dbReference>